<evidence type="ECO:0000313" key="2">
    <source>
        <dbReference type="EMBL" id="KAH3788121.1"/>
    </source>
</evidence>
<keyword evidence="3" id="KW-1185">Reference proteome</keyword>
<gene>
    <name evidence="2" type="ORF">DPMN_166252</name>
</gene>
<dbReference type="EMBL" id="JAIWYP010000008">
    <property type="protein sequence ID" value="KAH3788121.1"/>
    <property type="molecule type" value="Genomic_DNA"/>
</dbReference>
<reference evidence="2" key="2">
    <citation type="submission" date="2020-11" db="EMBL/GenBank/DDBJ databases">
        <authorList>
            <person name="McCartney M.A."/>
            <person name="Auch B."/>
            <person name="Kono T."/>
            <person name="Mallez S."/>
            <person name="Becker A."/>
            <person name="Gohl D.M."/>
            <person name="Silverstein K.A.T."/>
            <person name="Koren S."/>
            <person name="Bechman K.B."/>
            <person name="Herman A."/>
            <person name="Abrahante J.E."/>
            <person name="Garbe J."/>
        </authorList>
    </citation>
    <scope>NUCLEOTIDE SEQUENCE</scope>
    <source>
        <strain evidence="2">Duluth1</strain>
        <tissue evidence="2">Whole animal</tissue>
    </source>
</reference>
<sequence>MQHPENKFLPPVKIVRNLNTEAKVDSLRRPQVKRDFKAQQVVRPAKAKQNSRHHSHLHLIC</sequence>
<accession>A0A9D4ITZ8</accession>
<evidence type="ECO:0000313" key="3">
    <source>
        <dbReference type="Proteomes" id="UP000828390"/>
    </source>
</evidence>
<evidence type="ECO:0000256" key="1">
    <source>
        <dbReference type="SAM" id="MobiDB-lite"/>
    </source>
</evidence>
<dbReference type="AlphaFoldDB" id="A0A9D4ITZ8"/>
<protein>
    <submittedName>
        <fullName evidence="2">Uncharacterized protein</fullName>
    </submittedName>
</protein>
<proteinExistence type="predicted"/>
<organism evidence="2 3">
    <name type="scientific">Dreissena polymorpha</name>
    <name type="common">Zebra mussel</name>
    <name type="synonym">Mytilus polymorpha</name>
    <dbReference type="NCBI Taxonomy" id="45954"/>
    <lineage>
        <taxon>Eukaryota</taxon>
        <taxon>Metazoa</taxon>
        <taxon>Spiralia</taxon>
        <taxon>Lophotrochozoa</taxon>
        <taxon>Mollusca</taxon>
        <taxon>Bivalvia</taxon>
        <taxon>Autobranchia</taxon>
        <taxon>Heteroconchia</taxon>
        <taxon>Euheterodonta</taxon>
        <taxon>Imparidentia</taxon>
        <taxon>Neoheterodontei</taxon>
        <taxon>Myida</taxon>
        <taxon>Dreissenoidea</taxon>
        <taxon>Dreissenidae</taxon>
        <taxon>Dreissena</taxon>
    </lineage>
</organism>
<feature type="compositionally biased region" description="Basic residues" evidence="1">
    <location>
        <begin position="45"/>
        <end position="61"/>
    </location>
</feature>
<comment type="caution">
    <text evidence="2">The sequence shown here is derived from an EMBL/GenBank/DDBJ whole genome shotgun (WGS) entry which is preliminary data.</text>
</comment>
<reference evidence="2" key="1">
    <citation type="journal article" date="2019" name="bioRxiv">
        <title>The Genome of the Zebra Mussel, Dreissena polymorpha: A Resource for Invasive Species Research.</title>
        <authorList>
            <person name="McCartney M.A."/>
            <person name="Auch B."/>
            <person name="Kono T."/>
            <person name="Mallez S."/>
            <person name="Zhang Y."/>
            <person name="Obille A."/>
            <person name="Becker A."/>
            <person name="Abrahante J.E."/>
            <person name="Garbe J."/>
            <person name="Badalamenti J.P."/>
            <person name="Herman A."/>
            <person name="Mangelson H."/>
            <person name="Liachko I."/>
            <person name="Sullivan S."/>
            <person name="Sone E.D."/>
            <person name="Koren S."/>
            <person name="Silverstein K.A.T."/>
            <person name="Beckman K.B."/>
            <person name="Gohl D.M."/>
        </authorList>
    </citation>
    <scope>NUCLEOTIDE SEQUENCE</scope>
    <source>
        <strain evidence="2">Duluth1</strain>
        <tissue evidence="2">Whole animal</tissue>
    </source>
</reference>
<name>A0A9D4ITZ8_DREPO</name>
<dbReference type="Proteomes" id="UP000828390">
    <property type="component" value="Unassembled WGS sequence"/>
</dbReference>
<feature type="region of interest" description="Disordered" evidence="1">
    <location>
        <begin position="36"/>
        <end position="61"/>
    </location>
</feature>